<evidence type="ECO:0000256" key="3">
    <source>
        <dbReference type="SAM" id="SignalP"/>
    </source>
</evidence>
<dbReference type="GeneID" id="89511536"/>
<name>A0A1M5UV39_BUTFI</name>
<evidence type="ECO:0000313" key="5">
    <source>
        <dbReference type="Proteomes" id="UP000184278"/>
    </source>
</evidence>
<keyword evidence="5" id="KW-1185">Reference proteome</keyword>
<protein>
    <submittedName>
        <fullName evidence="4">Multiple sugar transport system substrate-binding protein</fullName>
    </submittedName>
</protein>
<keyword evidence="4" id="KW-0762">Sugar transport</keyword>
<dbReference type="PANTHER" id="PTHR43649">
    <property type="entry name" value="ARABINOSE-BINDING PROTEIN-RELATED"/>
    <property type="match status" value="1"/>
</dbReference>
<gene>
    <name evidence="4" type="ORF">SAMN02745229_00753</name>
</gene>
<accession>A0A1M5UV39</accession>
<evidence type="ECO:0000256" key="2">
    <source>
        <dbReference type="SAM" id="MobiDB-lite"/>
    </source>
</evidence>
<dbReference type="PANTHER" id="PTHR43649:SF33">
    <property type="entry name" value="POLYGALACTURONAN_RHAMNOGALACTURONAN-BINDING PROTEIN YTCQ"/>
    <property type="match status" value="1"/>
</dbReference>
<dbReference type="RefSeq" id="WP_073385632.1">
    <property type="nucleotide sequence ID" value="NZ_FQXK01000006.1"/>
</dbReference>
<dbReference type="AlphaFoldDB" id="A0A1M5UV39"/>
<dbReference type="STRING" id="1121131.SAMN02745229_00753"/>
<dbReference type="InterPro" id="IPR050490">
    <property type="entry name" value="Bact_solute-bd_prot1"/>
</dbReference>
<dbReference type="Gene3D" id="3.40.190.10">
    <property type="entry name" value="Periplasmic binding protein-like II"/>
    <property type="match status" value="2"/>
</dbReference>
<dbReference type="SUPFAM" id="SSF53850">
    <property type="entry name" value="Periplasmic binding protein-like II"/>
    <property type="match status" value="1"/>
</dbReference>
<proteinExistence type="predicted"/>
<organism evidence="4 5">
    <name type="scientific">Butyrivibrio fibrisolvens DSM 3071</name>
    <dbReference type="NCBI Taxonomy" id="1121131"/>
    <lineage>
        <taxon>Bacteria</taxon>
        <taxon>Bacillati</taxon>
        <taxon>Bacillota</taxon>
        <taxon>Clostridia</taxon>
        <taxon>Lachnospirales</taxon>
        <taxon>Lachnospiraceae</taxon>
        <taxon>Butyrivibrio</taxon>
    </lineage>
</organism>
<keyword evidence="1 3" id="KW-0732">Signal</keyword>
<reference evidence="5" key="1">
    <citation type="submission" date="2016-11" db="EMBL/GenBank/DDBJ databases">
        <authorList>
            <person name="Varghese N."/>
            <person name="Submissions S."/>
        </authorList>
    </citation>
    <scope>NUCLEOTIDE SEQUENCE [LARGE SCALE GENOMIC DNA]</scope>
    <source>
        <strain evidence="5">DSM 3071</strain>
    </source>
</reference>
<keyword evidence="4" id="KW-0813">Transport</keyword>
<evidence type="ECO:0000256" key="1">
    <source>
        <dbReference type="ARBA" id="ARBA00022729"/>
    </source>
</evidence>
<dbReference type="PROSITE" id="PS51257">
    <property type="entry name" value="PROKAR_LIPOPROTEIN"/>
    <property type="match status" value="1"/>
</dbReference>
<dbReference type="OrthoDB" id="2650856at2"/>
<dbReference type="Proteomes" id="UP000184278">
    <property type="component" value="Unassembled WGS sequence"/>
</dbReference>
<dbReference type="EMBL" id="FQXK01000006">
    <property type="protein sequence ID" value="SHH66770.1"/>
    <property type="molecule type" value="Genomic_DNA"/>
</dbReference>
<evidence type="ECO:0000313" key="4">
    <source>
        <dbReference type="EMBL" id="SHH66770.1"/>
    </source>
</evidence>
<feature type="region of interest" description="Disordered" evidence="2">
    <location>
        <begin position="23"/>
        <end position="45"/>
    </location>
</feature>
<sequence>MKKKAISLLLSAAMIGTLAGCTSTESNGGDPTQSASNTSGSGTEAGSDYQLTQINLVFDGTLTATVDAGQAEFVEQWEAAIEEKVGYHVDLNITQLDHSDYSGTVSRLLTTGEPGDGEYPDALIMSATMLRQYQTTGLLWDMANAYDNAEFQSRLTLDKINENLKTSSGALYGFAPTYGNGCVTYVKKAWLDAVGIDAASVTDFDSYYKMLQAFTNDDPDGNGSAGTYGVIAAGYGKLDEAPYINYMPEFWQDAYPSFYQNADGVWVDGFTEQATIDALARLNQGYKDGVIDPDTEEAGTKQAREKWFSNDQSTSSGVFTYWAGTWYQTLTDKLIGNEVDSELVELAPIKEIKDSWGGYLNREAPVLTITDDGDGDSAREQAIFDILFDTMLDGDKVQTLWTYGAEGVHWSTEAEEFTTNAGTDDAKDYSYAEGEFHLKQSPNDENTVWKKNFLDANLVIAPLTNGYADNTELVVEGNQFFTENCVDAPAAASSETLTNYEADMVTDKTTWMNQAVVGEITPEQAVQNYVDKYGDASATILEELNAQ</sequence>
<feature type="chain" id="PRO_5038446185" evidence="3">
    <location>
        <begin position="20"/>
        <end position="547"/>
    </location>
</feature>
<feature type="signal peptide" evidence="3">
    <location>
        <begin position="1"/>
        <end position="19"/>
    </location>
</feature>